<accession>A0A1Q3EFD7</accession>
<gene>
    <name evidence="2" type="ORF">LENED_007771</name>
</gene>
<feature type="compositionally biased region" description="Polar residues" evidence="1">
    <location>
        <begin position="530"/>
        <end position="541"/>
    </location>
</feature>
<reference evidence="2 3" key="2">
    <citation type="submission" date="2017-02" db="EMBL/GenBank/DDBJ databases">
        <title>A genome survey and senescence transcriptome analysis in Lentinula edodes.</title>
        <authorList>
            <person name="Sakamoto Y."/>
            <person name="Nakade K."/>
            <person name="Sato S."/>
            <person name="Yoshida Y."/>
            <person name="Miyazaki K."/>
            <person name="Natsume S."/>
            <person name="Konno N."/>
        </authorList>
    </citation>
    <scope>NUCLEOTIDE SEQUENCE [LARGE SCALE GENOMIC DNA]</scope>
    <source>
        <strain evidence="2 3">NBRC 111202</strain>
    </source>
</reference>
<proteinExistence type="predicted"/>
<feature type="compositionally biased region" description="Polar residues" evidence="1">
    <location>
        <begin position="592"/>
        <end position="603"/>
    </location>
</feature>
<dbReference type="EMBL" id="BDGU01000280">
    <property type="protein sequence ID" value="GAW05884.1"/>
    <property type="molecule type" value="Genomic_DNA"/>
</dbReference>
<feature type="region of interest" description="Disordered" evidence="1">
    <location>
        <begin position="873"/>
        <end position="952"/>
    </location>
</feature>
<feature type="compositionally biased region" description="Acidic residues" evidence="1">
    <location>
        <begin position="645"/>
        <end position="662"/>
    </location>
</feature>
<name>A0A1Q3EFD7_LENED</name>
<feature type="region of interest" description="Disordered" evidence="1">
    <location>
        <begin position="1"/>
        <end position="30"/>
    </location>
</feature>
<protein>
    <submittedName>
        <fullName evidence="2">Uncharacterized protein</fullName>
    </submittedName>
</protein>
<feature type="region of interest" description="Disordered" evidence="1">
    <location>
        <begin position="193"/>
        <end position="233"/>
    </location>
</feature>
<evidence type="ECO:0000313" key="3">
    <source>
        <dbReference type="Proteomes" id="UP000188533"/>
    </source>
</evidence>
<comment type="caution">
    <text evidence="2">The sequence shown here is derived from an EMBL/GenBank/DDBJ whole genome shotgun (WGS) entry which is preliminary data.</text>
</comment>
<feature type="region of interest" description="Disordered" evidence="1">
    <location>
        <begin position="358"/>
        <end position="698"/>
    </location>
</feature>
<feature type="compositionally biased region" description="Basic and acidic residues" evidence="1">
    <location>
        <begin position="1077"/>
        <end position="1093"/>
    </location>
</feature>
<feature type="compositionally biased region" description="Polar residues" evidence="1">
    <location>
        <begin position="1094"/>
        <end position="1103"/>
    </location>
</feature>
<feature type="compositionally biased region" description="Polar residues" evidence="1">
    <location>
        <begin position="511"/>
        <end position="521"/>
    </location>
</feature>
<feature type="compositionally biased region" description="Polar residues" evidence="1">
    <location>
        <begin position="685"/>
        <end position="698"/>
    </location>
</feature>
<feature type="compositionally biased region" description="Polar residues" evidence="1">
    <location>
        <begin position="161"/>
        <end position="173"/>
    </location>
</feature>
<feature type="region of interest" description="Disordered" evidence="1">
    <location>
        <begin position="92"/>
        <end position="112"/>
    </location>
</feature>
<keyword evidence="3" id="KW-1185">Reference proteome</keyword>
<feature type="region of interest" description="Disordered" evidence="1">
    <location>
        <begin position="1077"/>
        <end position="1103"/>
    </location>
</feature>
<feature type="compositionally biased region" description="Basic and acidic residues" evidence="1">
    <location>
        <begin position="493"/>
        <end position="510"/>
    </location>
</feature>
<evidence type="ECO:0000256" key="1">
    <source>
        <dbReference type="SAM" id="MobiDB-lite"/>
    </source>
</evidence>
<evidence type="ECO:0000313" key="2">
    <source>
        <dbReference type="EMBL" id="GAW05884.1"/>
    </source>
</evidence>
<feature type="compositionally biased region" description="Low complexity" evidence="1">
    <location>
        <begin position="903"/>
        <end position="914"/>
    </location>
</feature>
<reference evidence="2 3" key="1">
    <citation type="submission" date="2016-08" db="EMBL/GenBank/DDBJ databases">
        <authorList>
            <consortium name="Lentinula edodes genome sequencing consortium"/>
            <person name="Sakamoto Y."/>
            <person name="Nakade K."/>
            <person name="Sato S."/>
            <person name="Yoshida Y."/>
            <person name="Miyazaki K."/>
            <person name="Natsume S."/>
            <person name="Konno N."/>
        </authorList>
    </citation>
    <scope>NUCLEOTIDE SEQUENCE [LARGE SCALE GENOMIC DNA]</scope>
    <source>
        <strain evidence="2 3">NBRC 111202</strain>
    </source>
</reference>
<dbReference type="Proteomes" id="UP000188533">
    <property type="component" value="Unassembled WGS sequence"/>
</dbReference>
<feature type="region of interest" description="Disordered" evidence="1">
    <location>
        <begin position="149"/>
        <end position="173"/>
    </location>
</feature>
<feature type="compositionally biased region" description="Polar residues" evidence="1">
    <location>
        <begin position="385"/>
        <end position="401"/>
    </location>
</feature>
<organism evidence="2 3">
    <name type="scientific">Lentinula edodes</name>
    <name type="common">Shiitake mushroom</name>
    <name type="synonym">Lentinus edodes</name>
    <dbReference type="NCBI Taxonomy" id="5353"/>
    <lineage>
        <taxon>Eukaryota</taxon>
        <taxon>Fungi</taxon>
        <taxon>Dikarya</taxon>
        <taxon>Basidiomycota</taxon>
        <taxon>Agaricomycotina</taxon>
        <taxon>Agaricomycetes</taxon>
        <taxon>Agaricomycetidae</taxon>
        <taxon>Agaricales</taxon>
        <taxon>Marasmiineae</taxon>
        <taxon>Omphalotaceae</taxon>
        <taxon>Lentinula</taxon>
    </lineage>
</organism>
<feature type="compositionally biased region" description="Polar residues" evidence="1">
    <location>
        <begin position="197"/>
        <end position="210"/>
    </location>
</feature>
<feature type="compositionally biased region" description="Basic and acidic residues" evidence="1">
    <location>
        <begin position="574"/>
        <end position="591"/>
    </location>
</feature>
<feature type="compositionally biased region" description="Basic and acidic residues" evidence="1">
    <location>
        <begin position="429"/>
        <end position="454"/>
    </location>
</feature>
<sequence length="1346" mass="148699">MNNFAASPFSEYNEIRNGHGPESVNEDQTRSSLAAMNVKSFDTVPQNRTFEPLASQADLLLHSNVADETQLIPSCGLDRKNSIFPHAQSLDHASHEDSLAQSISSRSTPDRGEVEFELVTARGGPELDSFSRSLISASASDQQKMFTSIGFDGNADISPHPHSSNRVSPTGFQNAQKEDEEVDFRLYHSGELLPELNPSSSTYDTPNAFRQDQGAPELESFPGDPESGAQNEMRMFRRYDLSDSHDDVSLHAQYLDDVSEAGLEISHKEGEEGVHDLHRDEDIIVRPRLPFSNYPPPYPHNTLDPLDEFGDDLGSDSSLHAHTSRFAFSPHSYMSYNADDNMQTSDYGTNKSDYDYGMDDPLIRDSESTHFYAGDPFDEIGDSPPSDSTLYPHTPRSTPYVLSSVDDEIQTSDLDGRHEGDNNGQGMEDSLKQDLRYDRFHTGEPSDEFGDNHGSDSSPYLRTTHAFKDEPVSACSPHPPMDIAEDESQTSDIDGRNEGKDDGHRTKDSPDWNSGSAQSHTGDPFDEFGDNNSRSASSSHPRITFDAFDDEPVSACSPHPPMDIAEDESQTSDIDGRNEGKDDGHRTKDSPDWNSGSAQSHTDNSFDEFGDNSGFDSSPYPGTIPNNAFDDEPNFASSPPPMIIVEDELQASDLDGGNEDRDDDNRTEDLLNQDSGYTGEPFNESGDNNPRSASSTYLRTIPNAFDDRPVCTSSPHPHMVIIEDQMQTSDLDGRNESKDDGHRMEDFSLYAYNPQSASLHHPHMSFIAEDQMSDVDGHRMEDPLNQDSEYDHFQTGHPFNEFGDSLGSDSSSYPRTIPNAFDDACNEPMSASSPHPPMVINCEDKMQTSGVDGRDQNEGEGYRLEDLLNQHSGSTRFHASDPFDKFGVNPESGPSPHAHIPWSASSLHPHMSSSAEDEMQTFDFSGRNEGEGEDPSPYAHTPCPASSPHPQMQMSDFFVRNEGEDEGYIMADSLNQKNSGDMQFYAGTWHEIHVDPSDPSHLFVKVPINHNLNVKADNPEYGSYDVNNAHNDAESSYVQPETPADFRFDFRNSKIDSSFYPVHVPLNAINTFELNEDRSNRSRLGPDESERNTGADTSSENSTVDELFQSMPNGQEQVAGYSNHNMHRDTCLNEGDLARIGHQSSSFNTEGLLLVPSPALGINTPSSSDMPSAFDDTGCDADDEGMDDGDGDWDMQYEDVGSADNGNATQISSDYDGVRAFEMEVPHTHMSHNTHVDHHYPPCNSSHETCNCDSRPQNFVSHNHLGVPPVQGDMLMPESHGTFGDTDDQQGVTPLSPLTEIPDIPMAAESSIEDEKYLRTELESLVASCVKSVLMVRILATIYSSF</sequence>